<accession>A0A5N8XNW6</accession>
<reference evidence="2 3" key="1">
    <citation type="submission" date="2019-07" db="EMBL/GenBank/DDBJ databases">
        <title>New species of Amycolatopsis and Streptomyces.</title>
        <authorList>
            <person name="Duangmal K."/>
            <person name="Teo W.F.A."/>
            <person name="Lipun K."/>
        </authorList>
    </citation>
    <scope>NUCLEOTIDE SEQUENCE [LARGE SCALE GENOMIC DNA]</scope>
    <source>
        <strain evidence="2 3">NBRC 106415</strain>
    </source>
</reference>
<dbReference type="Proteomes" id="UP000400924">
    <property type="component" value="Unassembled WGS sequence"/>
</dbReference>
<dbReference type="InterPro" id="IPR002035">
    <property type="entry name" value="VWF_A"/>
</dbReference>
<dbReference type="RefSeq" id="WP_152774546.1">
    <property type="nucleotide sequence ID" value="NZ_VJZC01000270.1"/>
</dbReference>
<gene>
    <name evidence="2" type="ORF">FNH08_29350</name>
</gene>
<comment type="caution">
    <text evidence="2">The sequence shown here is derived from an EMBL/GenBank/DDBJ whole genome shotgun (WGS) entry which is preliminary data.</text>
</comment>
<dbReference type="Pfam" id="PF00092">
    <property type="entry name" value="VWA"/>
    <property type="match status" value="1"/>
</dbReference>
<dbReference type="OrthoDB" id="9781333at2"/>
<evidence type="ECO:0000313" key="3">
    <source>
        <dbReference type="Proteomes" id="UP000400924"/>
    </source>
</evidence>
<dbReference type="InterPro" id="IPR051266">
    <property type="entry name" value="CLCR"/>
</dbReference>
<dbReference type="PANTHER" id="PTHR10579">
    <property type="entry name" value="CALCIUM-ACTIVATED CHLORIDE CHANNEL REGULATOR"/>
    <property type="match status" value="1"/>
</dbReference>
<dbReference type="SMART" id="SM00327">
    <property type="entry name" value="VWA"/>
    <property type="match status" value="1"/>
</dbReference>
<dbReference type="EMBL" id="VJZC01000270">
    <property type="protein sequence ID" value="MPY61099.1"/>
    <property type="molecule type" value="Genomic_DNA"/>
</dbReference>
<dbReference type="SUPFAM" id="SSF53300">
    <property type="entry name" value="vWA-like"/>
    <property type="match status" value="1"/>
</dbReference>
<dbReference type="PANTHER" id="PTHR10579:SF43">
    <property type="entry name" value="ZINC FINGER (C3HC4-TYPE RING FINGER) FAMILY PROTEIN"/>
    <property type="match status" value="1"/>
</dbReference>
<keyword evidence="3" id="KW-1185">Reference proteome</keyword>
<evidence type="ECO:0000313" key="2">
    <source>
        <dbReference type="EMBL" id="MPY61099.1"/>
    </source>
</evidence>
<proteinExistence type="predicted"/>
<protein>
    <submittedName>
        <fullName evidence="2">VWA domain-containing protein</fullName>
    </submittedName>
</protein>
<feature type="domain" description="VWFA" evidence="1">
    <location>
        <begin position="47"/>
        <end position="221"/>
    </location>
</feature>
<organism evidence="2 3">
    <name type="scientific">Streptomyces spongiae</name>
    <dbReference type="NCBI Taxonomy" id="565072"/>
    <lineage>
        <taxon>Bacteria</taxon>
        <taxon>Bacillati</taxon>
        <taxon>Actinomycetota</taxon>
        <taxon>Actinomycetes</taxon>
        <taxon>Kitasatosporales</taxon>
        <taxon>Streptomycetaceae</taxon>
        <taxon>Streptomyces</taxon>
    </lineage>
</organism>
<dbReference type="InterPro" id="IPR036465">
    <property type="entry name" value="vWFA_dom_sf"/>
</dbReference>
<evidence type="ECO:0000259" key="1">
    <source>
        <dbReference type="PROSITE" id="PS50234"/>
    </source>
</evidence>
<name>A0A5N8XNW6_9ACTN</name>
<dbReference type="AlphaFoldDB" id="A0A5N8XNW6"/>
<dbReference type="PROSITE" id="PS50234">
    <property type="entry name" value="VWFA"/>
    <property type="match status" value="1"/>
</dbReference>
<dbReference type="Gene3D" id="3.40.50.410">
    <property type="entry name" value="von Willebrand factor, type A domain"/>
    <property type="match status" value="1"/>
</dbReference>
<sequence>MDDLPIEILVLPERPAAREDEVTEFDVAVEVRCRTAEATDRRGGAMNLCLVIDRSGSMAGQDKLEVAKRSCVDIFRRITGDDLFTVVVFDSAVQVVVNPQTPGAQVEEKLKAIRPGGATNLSLGWYQGLLELQSHMTDEHYGRLILLSDGLANEGETKKAALASVASRARDEGITTSTIGIGGDFQEEILDAIATASGGRFWYISESGIDTILEEEFRSALTVVLDRPKVELILPDGVSVSEELNSLRKTSRGYALRPLKGQDTYNFAVRLQIDPAHVGTPDFTLRARLYDSTREVTSTEQTITLAPQSEVVTSPVHPLVNSVVEQYRSSQTEEKMLEDMDSRELGGMKEMLEAEVARMKRAEAGLLAQRSMLDPTRWQAEWDHLDHHLSMSETAMLVNELMREYFDEPEIQDLFNVWRKSFMHEKQRKRGFWRLSKRDDEVEVLLLVEAIGVTDTLIQRLPDSRADLEQKRESLREQLARIQ</sequence>